<dbReference type="AlphaFoldDB" id="A0A368QBT5"/>
<protein>
    <recommendedName>
        <fullName evidence="2">Endonuclease/exonuclease/phosphatase domain-containing protein</fullName>
    </recommendedName>
</protein>
<sequence>MNSSNVSFSLHSWNVRGLGDNNKCILVRDVVSSACPKTASFQETKLCNIDHLKVCSFLPANLNEFQYTDADDTRGGILTAWDSSIFSLTSSFTRQHSLMMILSSTASDYSFAVTNVYAPSNHRDSSSFLESLEDIASHASEGWTLAGDFNLTRDSSENNNGTSNANLSY</sequence>
<dbReference type="OrthoDB" id="689641at2759"/>
<proteinExistence type="predicted"/>
<dbReference type="SUPFAM" id="SSF56219">
    <property type="entry name" value="DNase I-like"/>
    <property type="match status" value="1"/>
</dbReference>
<dbReference type="Gene3D" id="3.60.10.10">
    <property type="entry name" value="Endonuclease/exonuclease/phosphatase"/>
    <property type="match status" value="1"/>
</dbReference>
<gene>
    <name evidence="1" type="ORF">SETIT_3G049500v2</name>
</gene>
<dbReference type="PANTHER" id="PTHR35218">
    <property type="entry name" value="RNASE H DOMAIN-CONTAINING PROTEIN"/>
    <property type="match status" value="1"/>
</dbReference>
<organism evidence="1">
    <name type="scientific">Setaria italica</name>
    <name type="common">Foxtail millet</name>
    <name type="synonym">Panicum italicum</name>
    <dbReference type="NCBI Taxonomy" id="4555"/>
    <lineage>
        <taxon>Eukaryota</taxon>
        <taxon>Viridiplantae</taxon>
        <taxon>Streptophyta</taxon>
        <taxon>Embryophyta</taxon>
        <taxon>Tracheophyta</taxon>
        <taxon>Spermatophyta</taxon>
        <taxon>Magnoliopsida</taxon>
        <taxon>Liliopsida</taxon>
        <taxon>Poales</taxon>
        <taxon>Poaceae</taxon>
        <taxon>PACMAD clade</taxon>
        <taxon>Panicoideae</taxon>
        <taxon>Panicodae</taxon>
        <taxon>Paniceae</taxon>
        <taxon>Cenchrinae</taxon>
        <taxon>Setaria</taxon>
    </lineage>
</organism>
<name>A0A368QBT5_SETIT</name>
<evidence type="ECO:0000313" key="1">
    <source>
        <dbReference type="EMBL" id="RCV15332.1"/>
    </source>
</evidence>
<dbReference type="PANTHER" id="PTHR35218:SF9">
    <property type="entry name" value="ENDONUCLEASE_EXONUCLEASE_PHOSPHATASE DOMAIN-CONTAINING PROTEIN"/>
    <property type="match status" value="1"/>
</dbReference>
<reference evidence="1" key="2">
    <citation type="submission" date="2015-07" db="EMBL/GenBank/DDBJ databases">
        <authorList>
            <person name="Noorani M."/>
        </authorList>
    </citation>
    <scope>NUCLEOTIDE SEQUENCE</scope>
    <source>
        <strain evidence="1">Yugu1</strain>
    </source>
</reference>
<evidence type="ECO:0008006" key="2">
    <source>
        <dbReference type="Google" id="ProtNLM"/>
    </source>
</evidence>
<feature type="non-terminal residue" evidence="1">
    <location>
        <position position="169"/>
    </location>
</feature>
<accession>A0A368QBT5</accession>
<reference evidence="1" key="1">
    <citation type="journal article" date="2012" name="Nat. Biotechnol.">
        <title>Reference genome sequence of the model plant Setaria.</title>
        <authorList>
            <person name="Bennetzen J.L."/>
            <person name="Schmutz J."/>
            <person name="Wang H."/>
            <person name="Percifield R."/>
            <person name="Hawkins J."/>
            <person name="Pontaroli A.C."/>
            <person name="Estep M."/>
            <person name="Feng L."/>
            <person name="Vaughn J.N."/>
            <person name="Grimwood J."/>
            <person name="Jenkins J."/>
            <person name="Barry K."/>
            <person name="Lindquist E."/>
            <person name="Hellsten U."/>
            <person name="Deshpande S."/>
            <person name="Wang X."/>
            <person name="Wu X."/>
            <person name="Mitros T."/>
            <person name="Triplett J."/>
            <person name="Yang X."/>
            <person name="Ye C.Y."/>
            <person name="Mauro-Herrera M."/>
            <person name="Wang L."/>
            <person name="Li P."/>
            <person name="Sharma M."/>
            <person name="Sharma R."/>
            <person name="Ronald P.C."/>
            <person name="Panaud O."/>
            <person name="Kellogg E.A."/>
            <person name="Brutnell T.P."/>
            <person name="Doust A.N."/>
            <person name="Tuskan G.A."/>
            <person name="Rokhsar D."/>
            <person name="Devos K.M."/>
        </authorList>
    </citation>
    <scope>NUCLEOTIDE SEQUENCE [LARGE SCALE GENOMIC DNA]</scope>
    <source>
        <strain evidence="1">Yugu1</strain>
    </source>
</reference>
<dbReference type="InterPro" id="IPR036691">
    <property type="entry name" value="Endo/exonu/phosph_ase_sf"/>
</dbReference>
<dbReference type="EMBL" id="CM003530">
    <property type="protein sequence ID" value="RCV15332.1"/>
    <property type="molecule type" value="Genomic_DNA"/>
</dbReference>